<dbReference type="NCBIfam" id="NF005978">
    <property type="entry name" value="PRK08071.1"/>
    <property type="match status" value="1"/>
</dbReference>
<dbReference type="SUPFAM" id="SSF51905">
    <property type="entry name" value="FAD/NAD(P)-binding domain"/>
    <property type="match status" value="1"/>
</dbReference>
<evidence type="ECO:0000256" key="5">
    <source>
        <dbReference type="ARBA" id="ARBA00021901"/>
    </source>
</evidence>
<dbReference type="EC" id="1.4.3.16" evidence="4 11"/>
<dbReference type="Gene3D" id="3.90.700.10">
    <property type="entry name" value="Succinate dehydrogenase/fumarate reductase flavoprotein, catalytic domain"/>
    <property type="match status" value="1"/>
</dbReference>
<keyword evidence="17" id="KW-1185">Reference proteome</keyword>
<dbReference type="InterPro" id="IPR027477">
    <property type="entry name" value="Succ_DH/fumarate_Rdtase_cat_sf"/>
</dbReference>
<evidence type="ECO:0000256" key="1">
    <source>
        <dbReference type="ARBA" id="ARBA00001974"/>
    </source>
</evidence>
<keyword evidence="9 13" id="KW-0560">Oxidoreductase</keyword>
<evidence type="ECO:0000256" key="9">
    <source>
        <dbReference type="ARBA" id="ARBA00023002"/>
    </source>
</evidence>
<evidence type="ECO:0000256" key="2">
    <source>
        <dbReference type="ARBA" id="ARBA00004950"/>
    </source>
</evidence>
<dbReference type="PIRSF" id="PIRSF000171">
    <property type="entry name" value="SDHA_APRA_LASPO"/>
    <property type="match status" value="1"/>
</dbReference>
<evidence type="ECO:0000256" key="7">
    <source>
        <dbReference type="ARBA" id="ARBA00022642"/>
    </source>
</evidence>
<dbReference type="InterPro" id="IPR037099">
    <property type="entry name" value="Fum_R/Succ_DH_flav-like_C_sf"/>
</dbReference>
<dbReference type="Gene3D" id="3.50.50.60">
    <property type="entry name" value="FAD/NAD(P)-binding domain"/>
    <property type="match status" value="1"/>
</dbReference>
<evidence type="ECO:0000313" key="17">
    <source>
        <dbReference type="Proteomes" id="UP000028875"/>
    </source>
</evidence>
<sequence length="528" mass="58622">MPKTDVIIIGSGIAALQLAYNLHQHLHVMIITKNQLTANNSYLAQGGIAAAISKDDHTQHHFLDTMIAGDWHGNEQAVTALVQEGKQAVERFIHAGAPFDITREGTYDLGIEGAHSKPRILHSGGDQTGRKITGFIMDAIAASSTIEWVQNEMVIDLMLNRSGNCIGVKTKNKQDQCKTYFASHVVLATGGAGGLFTRTSNHPSIVGDGIALAYRAGAHITDLEFFQFHPTILTVNGKTIGLISEAIRGAGAKLVNEDGEKIMTDIHPLQDLGPRHIVAYEIYKQLQSGRKIYLDISPITNFQDQFPSIAAMCLDNHIDIHKCRIPVTPGSHFMMGGIMVDKWGCTTKKGLYAIGEVACSGVHGANRLASNSLLEGLVYGNRLAALLLSTKKDTTLDFDPIEKNQSPLIQLPFTKEALQDTMMRHVGIIRNQNGLTKQLNWLNRFALTPFQAIDHKSRSDIETYFMWIHAVLMTESSLLRTESRGAHIRSDFPNKDQINWYKKRIMHNQENNRARITYDKQHQIEIYA</sequence>
<feature type="domain" description="Fumarate reductase/succinate dehydrogenase flavoprotein-like C-terminal" evidence="15">
    <location>
        <begin position="416"/>
        <end position="521"/>
    </location>
</feature>
<comment type="catalytic activity">
    <reaction evidence="10">
        <text>L-aspartate + O2 = iminosuccinate + H2O2</text>
        <dbReference type="Rhea" id="RHEA:25876"/>
        <dbReference type="ChEBI" id="CHEBI:15379"/>
        <dbReference type="ChEBI" id="CHEBI:16240"/>
        <dbReference type="ChEBI" id="CHEBI:29991"/>
        <dbReference type="ChEBI" id="CHEBI:77875"/>
        <dbReference type="EC" id="1.4.3.16"/>
    </reaction>
    <physiologicalReaction direction="left-to-right" evidence="10">
        <dbReference type="Rhea" id="RHEA:25877"/>
    </physiologicalReaction>
</comment>
<dbReference type="PANTHER" id="PTHR42716">
    <property type="entry name" value="L-ASPARTATE OXIDASE"/>
    <property type="match status" value="1"/>
</dbReference>
<evidence type="ECO:0000256" key="3">
    <source>
        <dbReference type="ARBA" id="ARBA00008562"/>
    </source>
</evidence>
<evidence type="ECO:0000313" key="16">
    <source>
        <dbReference type="EMBL" id="CDQ41090.1"/>
    </source>
</evidence>
<dbReference type="eggNOG" id="COG0029">
    <property type="taxonomic scope" value="Bacteria"/>
</dbReference>
<evidence type="ECO:0000256" key="10">
    <source>
        <dbReference type="ARBA" id="ARBA00048305"/>
    </source>
</evidence>
<protein>
    <recommendedName>
        <fullName evidence="5 11">L-aspartate oxidase</fullName>
        <ecNumber evidence="4 11">1.4.3.16</ecNumber>
    </recommendedName>
</protein>
<organism evidence="16 17">
    <name type="scientific">Virgibacillus massiliensis</name>
    <dbReference type="NCBI Taxonomy" id="1462526"/>
    <lineage>
        <taxon>Bacteria</taxon>
        <taxon>Bacillati</taxon>
        <taxon>Bacillota</taxon>
        <taxon>Bacilli</taxon>
        <taxon>Bacillales</taxon>
        <taxon>Bacillaceae</taxon>
        <taxon>Virgibacillus</taxon>
    </lineage>
</organism>
<feature type="active site" description="Proton acceptor" evidence="12">
    <location>
        <position position="275"/>
    </location>
</feature>
<dbReference type="Pfam" id="PF02910">
    <property type="entry name" value="Succ_DH_flav_C"/>
    <property type="match status" value="1"/>
</dbReference>
<dbReference type="Proteomes" id="UP000028875">
    <property type="component" value="Unassembled WGS sequence"/>
</dbReference>
<evidence type="ECO:0000256" key="12">
    <source>
        <dbReference type="PIRSR" id="PIRSR000171-1"/>
    </source>
</evidence>
<evidence type="ECO:0000259" key="15">
    <source>
        <dbReference type="Pfam" id="PF02910"/>
    </source>
</evidence>
<dbReference type="InterPro" id="IPR015939">
    <property type="entry name" value="Fum_Rdtase/Succ_DH_flav-like_C"/>
</dbReference>
<dbReference type="NCBIfam" id="TIGR00551">
    <property type="entry name" value="nadB"/>
    <property type="match status" value="1"/>
</dbReference>
<proteinExistence type="inferred from homology"/>
<dbReference type="STRING" id="1462526.BN990_03442"/>
<evidence type="ECO:0000256" key="4">
    <source>
        <dbReference type="ARBA" id="ARBA00012173"/>
    </source>
</evidence>
<dbReference type="InterPro" id="IPR036188">
    <property type="entry name" value="FAD/NAD-bd_sf"/>
</dbReference>
<dbReference type="InterPro" id="IPR005288">
    <property type="entry name" value="NadB"/>
</dbReference>
<keyword evidence="8 13" id="KW-0274">FAD</keyword>
<comment type="similarity">
    <text evidence="3 13">Belongs to the FAD-dependent oxidoreductase 2 family. NadB subfamily.</text>
</comment>
<dbReference type="RefSeq" id="WP_021288774.1">
    <property type="nucleotide sequence ID" value="NZ_BNER01000007.1"/>
</dbReference>
<dbReference type="SUPFAM" id="SSF46977">
    <property type="entry name" value="Succinate dehydrogenase/fumarate reductase flavoprotein C-terminal domain"/>
    <property type="match status" value="1"/>
</dbReference>
<dbReference type="GO" id="GO:0034628">
    <property type="term" value="P:'de novo' NAD+ biosynthetic process from L-aspartate"/>
    <property type="evidence" value="ECO:0007669"/>
    <property type="project" value="TreeGrafter"/>
</dbReference>
<keyword evidence="6 13" id="KW-0285">Flavoprotein</keyword>
<dbReference type="GO" id="GO:0033765">
    <property type="term" value="F:steroid dehydrogenase activity, acting on the CH-CH group of donors"/>
    <property type="evidence" value="ECO:0007669"/>
    <property type="project" value="UniProtKB-ARBA"/>
</dbReference>
<dbReference type="PANTHER" id="PTHR42716:SF2">
    <property type="entry name" value="L-ASPARTATE OXIDASE, CHLOROPLASTIC"/>
    <property type="match status" value="1"/>
</dbReference>
<dbReference type="GO" id="GO:0005737">
    <property type="term" value="C:cytoplasm"/>
    <property type="evidence" value="ECO:0007669"/>
    <property type="project" value="UniProtKB-SubCell"/>
</dbReference>
<gene>
    <name evidence="16" type="primary">nadB</name>
    <name evidence="16" type="ORF">BN990_03442</name>
</gene>
<comment type="pathway">
    <text evidence="2 13">Cofactor biosynthesis; NAD(+) biosynthesis; iminoaspartate from L-aspartate (oxidase route): step 1/1.</text>
</comment>
<dbReference type="Pfam" id="PF00890">
    <property type="entry name" value="FAD_binding_2"/>
    <property type="match status" value="1"/>
</dbReference>
<keyword evidence="7 13" id="KW-0662">Pyridine nucleotide biosynthesis</keyword>
<comment type="cofactor">
    <cofactor evidence="1 13">
        <name>FAD</name>
        <dbReference type="ChEBI" id="CHEBI:57692"/>
    </cofactor>
</comment>
<dbReference type="EMBL" id="CCDP010000002">
    <property type="protein sequence ID" value="CDQ41090.1"/>
    <property type="molecule type" value="Genomic_DNA"/>
</dbReference>
<comment type="caution">
    <text evidence="16">The sequence shown here is derived from an EMBL/GenBank/DDBJ whole genome shotgun (WGS) entry which is preliminary data.</text>
</comment>
<dbReference type="Gene3D" id="1.20.58.100">
    <property type="entry name" value="Fumarate reductase/succinate dehydrogenase flavoprotein-like, C-terminal domain"/>
    <property type="match status" value="1"/>
</dbReference>
<reference evidence="17" key="2">
    <citation type="submission" date="2014-05" db="EMBL/GenBank/DDBJ databases">
        <title>Draft genome sequence of Virgibacillus massiliensis Vm-5.</title>
        <authorList>
            <person name="Khelaifia S."/>
            <person name="Croce O."/>
            <person name="Lagier J.C."/>
            <person name="Raoult D."/>
        </authorList>
    </citation>
    <scope>NUCLEOTIDE SEQUENCE [LARGE SCALE GENOMIC DNA]</scope>
    <source>
        <strain evidence="17">Vm-5</strain>
    </source>
</reference>
<dbReference type="GO" id="GO:0008734">
    <property type="term" value="F:L-aspartate oxidase activity"/>
    <property type="evidence" value="ECO:0007669"/>
    <property type="project" value="UniProtKB-UniRule"/>
</dbReference>
<evidence type="ECO:0000256" key="8">
    <source>
        <dbReference type="ARBA" id="ARBA00022827"/>
    </source>
</evidence>
<name>A0A024QFW9_9BACI</name>
<evidence type="ECO:0000256" key="11">
    <source>
        <dbReference type="NCBIfam" id="TIGR00551"/>
    </source>
</evidence>
<comment type="subcellular location">
    <subcellularLocation>
        <location evidence="13">Cytoplasm</location>
    </subcellularLocation>
</comment>
<comment type="function">
    <text evidence="13">Catalyzes the oxidation of L-aspartate to iminoaspartate.</text>
</comment>
<feature type="domain" description="FAD-dependent oxidoreductase 2 FAD-binding" evidence="14">
    <location>
        <begin position="5"/>
        <end position="373"/>
    </location>
</feature>
<dbReference type="UniPathway" id="UPA00253">
    <property type="reaction ID" value="UER00326"/>
</dbReference>
<dbReference type="FunFam" id="3.90.700.10:FF:000002">
    <property type="entry name" value="L-aspartate oxidase"/>
    <property type="match status" value="1"/>
</dbReference>
<dbReference type="SUPFAM" id="SSF56425">
    <property type="entry name" value="Succinate dehydrogenase/fumarate reductase flavoprotein, catalytic domain"/>
    <property type="match status" value="1"/>
</dbReference>
<dbReference type="InterPro" id="IPR003953">
    <property type="entry name" value="FAD-dep_OxRdtase_2_FAD-bd"/>
</dbReference>
<evidence type="ECO:0000256" key="6">
    <source>
        <dbReference type="ARBA" id="ARBA00022630"/>
    </source>
</evidence>
<evidence type="ECO:0000256" key="13">
    <source>
        <dbReference type="RuleBase" id="RU362049"/>
    </source>
</evidence>
<accession>A0A024QFW9</accession>
<reference evidence="16 17" key="1">
    <citation type="submission" date="2014-03" db="EMBL/GenBank/DDBJ databases">
        <authorList>
            <person name="Urmite Genomes U."/>
        </authorList>
    </citation>
    <scope>NUCLEOTIDE SEQUENCE [LARGE SCALE GENOMIC DNA]</scope>
    <source>
        <strain evidence="16 17">Vm-5</strain>
    </source>
</reference>
<evidence type="ECO:0000259" key="14">
    <source>
        <dbReference type="Pfam" id="PF00890"/>
    </source>
</evidence>
<dbReference type="AlphaFoldDB" id="A0A024QFW9"/>